<dbReference type="Proteomes" id="UP000234166">
    <property type="component" value="Unassembled WGS sequence"/>
</dbReference>
<sequence length="27" mass="2921">MPWQPLSMTVSGSFPTIAVSWLSLSVV</sequence>
<accession>A0AB38DXW3</accession>
<keyword evidence="4" id="KW-1185">Reference proteome</keyword>
<reference evidence="3 4" key="1">
    <citation type="submission" date="2017-10" db="EMBL/GenBank/DDBJ databases">
        <authorList>
            <person name="Regsiter A."/>
            <person name="William W."/>
        </authorList>
    </citation>
    <scope>NUCLEOTIDE SEQUENCE [LARGE SCALE GENOMIC DNA]</scope>
    <source>
        <strain evidence="1 4">CFBP6984</strain>
        <strain evidence="2 3">CFBP7430</strain>
    </source>
</reference>
<dbReference type="Proteomes" id="UP000234181">
    <property type="component" value="Unassembled WGS sequence"/>
</dbReference>
<comment type="caution">
    <text evidence="2">The sequence shown here is derived from an EMBL/GenBank/DDBJ whole genome shotgun (WGS) entry which is preliminary data.</text>
</comment>
<name>A0AB38DXW3_XANCH</name>
<organism evidence="2 3">
    <name type="scientific">Xanthomonas campestris pv. phaseoli</name>
    <dbReference type="NCBI Taxonomy" id="317013"/>
    <lineage>
        <taxon>Bacteria</taxon>
        <taxon>Pseudomonadati</taxon>
        <taxon>Pseudomonadota</taxon>
        <taxon>Gammaproteobacteria</taxon>
        <taxon>Lysobacterales</taxon>
        <taxon>Lysobacteraceae</taxon>
        <taxon>Xanthomonas</taxon>
    </lineage>
</organism>
<proteinExistence type="predicted"/>
<evidence type="ECO:0000313" key="4">
    <source>
        <dbReference type="Proteomes" id="UP000234181"/>
    </source>
</evidence>
<dbReference type="EMBL" id="OCYT01000065">
    <property type="protein sequence ID" value="SON77958.1"/>
    <property type="molecule type" value="Genomic_DNA"/>
</dbReference>
<gene>
    <name evidence="1" type="ORF">XAP6984_1570003</name>
    <name evidence="2" type="ORF">XAP7430_1500003</name>
</gene>
<evidence type="ECO:0000313" key="2">
    <source>
        <dbReference type="EMBL" id="SON83975.1"/>
    </source>
</evidence>
<dbReference type="AlphaFoldDB" id="A0AB38DXW3"/>
<protein>
    <submittedName>
        <fullName evidence="2">Uncharacterized protein</fullName>
    </submittedName>
</protein>
<dbReference type="EMBL" id="OCYS01000058">
    <property type="protein sequence ID" value="SON83975.1"/>
    <property type="molecule type" value="Genomic_DNA"/>
</dbReference>
<evidence type="ECO:0000313" key="3">
    <source>
        <dbReference type="Proteomes" id="UP000234166"/>
    </source>
</evidence>
<evidence type="ECO:0000313" key="1">
    <source>
        <dbReference type="EMBL" id="SON77958.1"/>
    </source>
</evidence>